<keyword evidence="4" id="KW-0678">Repressor</keyword>
<accession>A0A8S3ZB46</accession>
<organism evidence="12 13">
    <name type="scientific">Candidula unifasciata</name>
    <dbReference type="NCBI Taxonomy" id="100452"/>
    <lineage>
        <taxon>Eukaryota</taxon>
        <taxon>Metazoa</taxon>
        <taxon>Spiralia</taxon>
        <taxon>Lophotrochozoa</taxon>
        <taxon>Mollusca</taxon>
        <taxon>Gastropoda</taxon>
        <taxon>Heterobranchia</taxon>
        <taxon>Euthyneura</taxon>
        <taxon>Panpulmonata</taxon>
        <taxon>Eupulmonata</taxon>
        <taxon>Stylommatophora</taxon>
        <taxon>Helicina</taxon>
        <taxon>Helicoidea</taxon>
        <taxon>Geomitridae</taxon>
        <taxon>Candidula</taxon>
    </lineage>
</organism>
<keyword evidence="5" id="KW-0805">Transcription regulation</keyword>
<gene>
    <name evidence="12" type="ORF">CUNI_LOCUS11997</name>
</gene>
<dbReference type="Gene3D" id="1.10.10.60">
    <property type="entry name" value="Homeodomain-like"/>
    <property type="match status" value="1"/>
</dbReference>
<evidence type="ECO:0000256" key="3">
    <source>
        <dbReference type="ARBA" id="ARBA00022473"/>
    </source>
</evidence>
<evidence type="ECO:0000256" key="2">
    <source>
        <dbReference type="ARBA" id="ARBA00021327"/>
    </source>
</evidence>
<keyword evidence="7" id="KW-0804">Transcription</keyword>
<keyword evidence="9 10" id="KW-0238">DNA-binding</keyword>
<keyword evidence="13" id="KW-1185">Reference proteome</keyword>
<sequence length="94" mass="10609">MQNGYIKGITTQTGVAGIQAQLSPPNRLPRMSEYQLKLLEKNFQSNRNPSDLDITLIAAEVGLSETEVKRWFEHRLARWRQQQGLPANSGSVND</sequence>
<evidence type="ECO:0000256" key="5">
    <source>
        <dbReference type="ARBA" id="ARBA00023015"/>
    </source>
</evidence>
<dbReference type="AlphaFoldDB" id="A0A8S3ZB46"/>
<evidence type="ECO:0000256" key="10">
    <source>
        <dbReference type="RuleBase" id="RU000682"/>
    </source>
</evidence>
<evidence type="ECO:0000256" key="8">
    <source>
        <dbReference type="ARBA" id="ARBA00023242"/>
    </source>
</evidence>
<evidence type="ECO:0000313" key="13">
    <source>
        <dbReference type="Proteomes" id="UP000678393"/>
    </source>
</evidence>
<dbReference type="Proteomes" id="UP000678393">
    <property type="component" value="Unassembled WGS sequence"/>
</dbReference>
<evidence type="ECO:0000259" key="11">
    <source>
        <dbReference type="PROSITE" id="PS50071"/>
    </source>
</evidence>
<keyword evidence="8 9" id="KW-0539">Nucleus</keyword>
<evidence type="ECO:0000313" key="12">
    <source>
        <dbReference type="EMBL" id="CAG5126439.1"/>
    </source>
</evidence>
<dbReference type="EMBL" id="CAJHNH020002363">
    <property type="protein sequence ID" value="CAG5126439.1"/>
    <property type="molecule type" value="Genomic_DNA"/>
</dbReference>
<dbReference type="GO" id="GO:0005634">
    <property type="term" value="C:nucleus"/>
    <property type="evidence" value="ECO:0007669"/>
    <property type="project" value="UniProtKB-SubCell"/>
</dbReference>
<dbReference type="GO" id="GO:0006357">
    <property type="term" value="P:regulation of transcription by RNA polymerase II"/>
    <property type="evidence" value="ECO:0007669"/>
    <property type="project" value="TreeGrafter"/>
</dbReference>
<evidence type="ECO:0000256" key="1">
    <source>
        <dbReference type="ARBA" id="ARBA00004123"/>
    </source>
</evidence>
<evidence type="ECO:0000256" key="4">
    <source>
        <dbReference type="ARBA" id="ARBA00022491"/>
    </source>
</evidence>
<dbReference type="GO" id="GO:0003677">
    <property type="term" value="F:DNA binding"/>
    <property type="evidence" value="ECO:0007669"/>
    <property type="project" value="UniProtKB-UniRule"/>
</dbReference>
<dbReference type="InterPro" id="IPR009057">
    <property type="entry name" value="Homeodomain-like_sf"/>
</dbReference>
<evidence type="ECO:0000256" key="6">
    <source>
        <dbReference type="ARBA" id="ARBA00023155"/>
    </source>
</evidence>
<dbReference type="InterPro" id="IPR039162">
    <property type="entry name" value="HOPX"/>
</dbReference>
<dbReference type="Pfam" id="PF00046">
    <property type="entry name" value="Homeodomain"/>
    <property type="match status" value="1"/>
</dbReference>
<reference evidence="12" key="1">
    <citation type="submission" date="2021-04" db="EMBL/GenBank/DDBJ databases">
        <authorList>
            <consortium name="Molecular Ecology Group"/>
        </authorList>
    </citation>
    <scope>NUCLEOTIDE SEQUENCE</scope>
</reference>
<comment type="caution">
    <text evidence="12">The sequence shown here is derived from an EMBL/GenBank/DDBJ whole genome shotgun (WGS) entry which is preliminary data.</text>
</comment>
<proteinExistence type="predicted"/>
<dbReference type="CDD" id="cd00086">
    <property type="entry name" value="homeodomain"/>
    <property type="match status" value="1"/>
</dbReference>
<keyword evidence="3" id="KW-0217">Developmental protein</keyword>
<evidence type="ECO:0000256" key="7">
    <source>
        <dbReference type="ARBA" id="ARBA00023163"/>
    </source>
</evidence>
<dbReference type="OrthoDB" id="6159439at2759"/>
<name>A0A8S3ZB46_9EUPU</name>
<dbReference type="SMART" id="SM00389">
    <property type="entry name" value="HOX"/>
    <property type="match status" value="1"/>
</dbReference>
<evidence type="ECO:0000256" key="9">
    <source>
        <dbReference type="PROSITE-ProRule" id="PRU00108"/>
    </source>
</evidence>
<dbReference type="GO" id="GO:0030154">
    <property type="term" value="P:cell differentiation"/>
    <property type="evidence" value="ECO:0007669"/>
    <property type="project" value="InterPro"/>
</dbReference>
<dbReference type="PANTHER" id="PTHR21408">
    <property type="entry name" value="HOMEODOMAIN-ONLY PROTEIN"/>
    <property type="match status" value="1"/>
</dbReference>
<dbReference type="PROSITE" id="PS50071">
    <property type="entry name" value="HOMEOBOX_2"/>
    <property type="match status" value="1"/>
</dbReference>
<comment type="subcellular location">
    <subcellularLocation>
        <location evidence="1 9 10">Nucleus</location>
    </subcellularLocation>
</comment>
<dbReference type="SUPFAM" id="SSF46689">
    <property type="entry name" value="Homeodomain-like"/>
    <property type="match status" value="1"/>
</dbReference>
<feature type="domain" description="Homeobox" evidence="11">
    <location>
        <begin position="30"/>
        <end position="82"/>
    </location>
</feature>
<feature type="DNA-binding region" description="Homeobox" evidence="9">
    <location>
        <begin position="32"/>
        <end position="83"/>
    </location>
</feature>
<dbReference type="InterPro" id="IPR001356">
    <property type="entry name" value="HD"/>
</dbReference>
<dbReference type="PANTHER" id="PTHR21408:SF1">
    <property type="entry name" value="HOMEODOMAIN-ONLY PROTEIN"/>
    <property type="match status" value="1"/>
</dbReference>
<keyword evidence="6 9" id="KW-0371">Homeobox</keyword>
<protein>
    <recommendedName>
        <fullName evidence="2">Homeodomain-only protein</fullName>
    </recommendedName>
</protein>